<dbReference type="InterPro" id="IPR012675">
    <property type="entry name" value="Beta-grasp_dom_sf"/>
</dbReference>
<dbReference type="CDD" id="cd00565">
    <property type="entry name" value="Ubl_ThiS"/>
    <property type="match status" value="1"/>
</dbReference>
<dbReference type="InterPro" id="IPR010035">
    <property type="entry name" value="Thi_S"/>
</dbReference>
<name>A0A518CPJ7_9PLAN</name>
<proteinExistence type="predicted"/>
<dbReference type="PANTHER" id="PTHR34472:SF1">
    <property type="entry name" value="SULFUR CARRIER PROTEIN THIS"/>
    <property type="match status" value="1"/>
</dbReference>
<dbReference type="InterPro" id="IPR016155">
    <property type="entry name" value="Mopterin_synth/thiamin_S_b"/>
</dbReference>
<dbReference type="PANTHER" id="PTHR34472">
    <property type="entry name" value="SULFUR CARRIER PROTEIN THIS"/>
    <property type="match status" value="1"/>
</dbReference>
<dbReference type="OrthoDB" id="9798559at2"/>
<sequence>MLVTINGEERTIDDGLTLAELIGQLKMNPKFIAVERNRELVPRAEHSQCILKENDQLEIVTLVGGG</sequence>
<evidence type="ECO:0000313" key="2">
    <source>
        <dbReference type="Proteomes" id="UP000317178"/>
    </source>
</evidence>
<dbReference type="SUPFAM" id="SSF54285">
    <property type="entry name" value="MoaD/ThiS"/>
    <property type="match status" value="1"/>
</dbReference>
<dbReference type="Proteomes" id="UP000317178">
    <property type="component" value="Chromosome"/>
</dbReference>
<dbReference type="NCBIfam" id="TIGR01683">
    <property type="entry name" value="thiS"/>
    <property type="match status" value="1"/>
</dbReference>
<dbReference type="EMBL" id="CP036281">
    <property type="protein sequence ID" value="QDU81142.1"/>
    <property type="molecule type" value="Genomic_DNA"/>
</dbReference>
<keyword evidence="2" id="KW-1185">Reference proteome</keyword>
<reference evidence="1 2" key="1">
    <citation type="submission" date="2019-02" db="EMBL/GenBank/DDBJ databases">
        <title>Deep-cultivation of Planctomycetes and their phenomic and genomic characterization uncovers novel biology.</title>
        <authorList>
            <person name="Wiegand S."/>
            <person name="Jogler M."/>
            <person name="Boedeker C."/>
            <person name="Pinto D."/>
            <person name="Vollmers J."/>
            <person name="Rivas-Marin E."/>
            <person name="Kohn T."/>
            <person name="Peeters S.H."/>
            <person name="Heuer A."/>
            <person name="Rast P."/>
            <person name="Oberbeckmann S."/>
            <person name="Bunk B."/>
            <person name="Jeske O."/>
            <person name="Meyerdierks A."/>
            <person name="Storesund J.E."/>
            <person name="Kallscheuer N."/>
            <person name="Luecker S."/>
            <person name="Lage O.M."/>
            <person name="Pohl T."/>
            <person name="Merkel B.J."/>
            <person name="Hornburger P."/>
            <person name="Mueller R.-W."/>
            <person name="Bruemmer F."/>
            <person name="Labrenz M."/>
            <person name="Spormann A.M."/>
            <person name="Op den Camp H."/>
            <person name="Overmann J."/>
            <person name="Amann R."/>
            <person name="Jetten M.S.M."/>
            <person name="Mascher T."/>
            <person name="Medema M.H."/>
            <person name="Devos D.P."/>
            <person name="Kaster A.-K."/>
            <person name="Ovreas L."/>
            <person name="Rohde M."/>
            <person name="Galperin M.Y."/>
            <person name="Jogler C."/>
        </authorList>
    </citation>
    <scope>NUCLEOTIDE SEQUENCE [LARGE SCALE GENOMIC DNA]</scope>
    <source>
        <strain evidence="1 2">Pla110</strain>
    </source>
</reference>
<dbReference type="AlphaFoldDB" id="A0A518CPJ7"/>
<dbReference type="Gene3D" id="3.10.20.30">
    <property type="match status" value="1"/>
</dbReference>
<evidence type="ECO:0000313" key="1">
    <source>
        <dbReference type="EMBL" id="QDU81142.1"/>
    </source>
</evidence>
<protein>
    <submittedName>
        <fullName evidence="1">Bifunctional sulfur carrier protein/thiazole synthase protein</fullName>
    </submittedName>
</protein>
<dbReference type="RefSeq" id="WP_144996353.1">
    <property type="nucleotide sequence ID" value="NZ_CP036281.1"/>
</dbReference>
<dbReference type="InterPro" id="IPR003749">
    <property type="entry name" value="ThiS/MoaD-like"/>
</dbReference>
<organism evidence="1 2">
    <name type="scientific">Polystyrenella longa</name>
    <dbReference type="NCBI Taxonomy" id="2528007"/>
    <lineage>
        <taxon>Bacteria</taxon>
        <taxon>Pseudomonadati</taxon>
        <taxon>Planctomycetota</taxon>
        <taxon>Planctomycetia</taxon>
        <taxon>Planctomycetales</taxon>
        <taxon>Planctomycetaceae</taxon>
        <taxon>Polystyrenella</taxon>
    </lineage>
</organism>
<dbReference type="Pfam" id="PF02597">
    <property type="entry name" value="ThiS"/>
    <property type="match status" value="1"/>
</dbReference>
<gene>
    <name evidence="1" type="ORF">Pla110_28790</name>
</gene>
<accession>A0A518CPJ7</accession>
<dbReference type="KEGG" id="plon:Pla110_28790"/>